<organism evidence="8 9">
    <name type="scientific">Stylosanthes scabra</name>
    <dbReference type="NCBI Taxonomy" id="79078"/>
    <lineage>
        <taxon>Eukaryota</taxon>
        <taxon>Viridiplantae</taxon>
        <taxon>Streptophyta</taxon>
        <taxon>Embryophyta</taxon>
        <taxon>Tracheophyta</taxon>
        <taxon>Spermatophyta</taxon>
        <taxon>Magnoliopsida</taxon>
        <taxon>eudicotyledons</taxon>
        <taxon>Gunneridae</taxon>
        <taxon>Pentapetalae</taxon>
        <taxon>rosids</taxon>
        <taxon>fabids</taxon>
        <taxon>Fabales</taxon>
        <taxon>Fabaceae</taxon>
        <taxon>Papilionoideae</taxon>
        <taxon>50 kb inversion clade</taxon>
        <taxon>dalbergioids sensu lato</taxon>
        <taxon>Dalbergieae</taxon>
        <taxon>Pterocarpus clade</taxon>
        <taxon>Stylosanthes</taxon>
    </lineage>
</organism>
<dbReference type="SMART" id="SM00255">
    <property type="entry name" value="TIR"/>
    <property type="match status" value="1"/>
</dbReference>
<dbReference type="PANTHER" id="PTHR11017:SF479">
    <property type="entry name" value="DISEASE RESISTANCE PROTEIN (TIR-NBS-LRR CLASS) FAMILY"/>
    <property type="match status" value="1"/>
</dbReference>
<dbReference type="SUPFAM" id="SSF52200">
    <property type="entry name" value="Toll/Interleukin receptor TIR domain"/>
    <property type="match status" value="1"/>
</dbReference>
<evidence type="ECO:0000313" key="8">
    <source>
        <dbReference type="EMBL" id="MED6180964.1"/>
    </source>
</evidence>
<dbReference type="Gene3D" id="1.10.8.430">
    <property type="entry name" value="Helical domain of apoptotic protease-activating factors"/>
    <property type="match status" value="1"/>
</dbReference>
<dbReference type="SUPFAM" id="SSF52058">
    <property type="entry name" value="L domain-like"/>
    <property type="match status" value="1"/>
</dbReference>
<gene>
    <name evidence="8" type="ORF">PIB30_014943</name>
</gene>
<evidence type="ECO:0000256" key="3">
    <source>
        <dbReference type="ARBA" id="ARBA00022737"/>
    </source>
</evidence>
<dbReference type="Gene3D" id="3.40.50.10140">
    <property type="entry name" value="Toll/interleukin-1 receptor homology (TIR) domain"/>
    <property type="match status" value="1"/>
</dbReference>
<sequence>MASSSSSSSSLLNAPCRIKYDVFISFRGDDIRTSFLSHLRKELHRNSIDFFIDDEKIHPGDEISSTLVQVIEESLISLVIFSENYASSAWCLNELAKVIQCMKQDKRIVIPVFYSVLPSDVRYQSNSFKEAFDKHQRRFKGDAAKVQSWRSALKEASNLSGFRYPSSKYLDESEFIEEIVKDISEKLSSIFSRESNGLVGIDDSLRAIESLLEIESSDVRIIGIWGMGGIGKTTIAEFLFDKYSSQYEGSCMLKNVREESQKSGVPHLFEKLVSELLEGESLHLKGSSKARSSFLQRKLSRKKVFVVLDDMATVEQFEHLATQWLGPGSRIIVTTRNKDVLRKVHGIYEVKGLSFKNSLKLFCLNAFDEVYPKTGYEEVSKMAVNYANGIPLALKVLGSLLYSKGIEEWGSALAKVKIYPNEDIFHVLKLSYDGLDELEKEIFLDIVFFFKGKEKDAVIPFLESCGFFPAIGIGNLLLRKESIEDPGRRSRLSNSEDVYNVLNNDKGTDSVEGIMLDLSQMKRDLYLDGDTFKRMPYIRFLKFYNFWRPKKSGNVYITSALKSFPNELRYLEWSGCPVKSLPPTFCPEKLVELSMPHSPVSKLWDGVQDLVNLKKINLSACKQLVELPDFTRASNLKEIRLDDCVRLCQLHPSILSIDKLETLSLYCCKSLKSLKGKSHLKSLKKVHVLYCSSLKEFSVSSEELTRLDFNGTIIDTLHSSVGRLSKLVQFDLCNARVETLPNELCLLVSLEELNLKGCKHLTELPRNMKALSQLQNLNLTDCCSLRSLPELPPSIIHLCATNCTSLEKLFNAKAVFSLNLVSISFENCKMLRDESFSEYVHQPMMGVAMRDILGGMLQYISSPHSHGYPESNGHVFYPGSEVPSWFKYQTQGNSLTINLVDESRNHLVGFVLCCVVHHAPHRSEYSSTRPVRSSERHSRISCQFGSRYSKQIAKMSSWSSDHVCIWFGEVGYHHRFRDTYVTFNFDCGLHKDDYWEFVDGMLLYKPRQWEVIGFGVFPVYASDLLHVFQNVDQDLHFFFDRYHIRCPYNIDQRVFTLDQVKTRVVHKIEEQRKELSLRTFCGIYEGGRKRERGIWESHLSSDRKLLNMEQQQKELSLCAFCGIWKKEEEKEGEFWLQEIWPRECCPFSDTAEFF</sequence>
<dbReference type="PRINTS" id="PR00364">
    <property type="entry name" value="DISEASERSIST"/>
</dbReference>
<dbReference type="InterPro" id="IPR044974">
    <property type="entry name" value="Disease_R_plants"/>
</dbReference>
<dbReference type="InterPro" id="IPR045344">
    <property type="entry name" value="C-JID"/>
</dbReference>
<dbReference type="Gene3D" id="3.40.50.300">
    <property type="entry name" value="P-loop containing nucleotide triphosphate hydrolases"/>
    <property type="match status" value="1"/>
</dbReference>
<dbReference type="InterPro" id="IPR002182">
    <property type="entry name" value="NB-ARC"/>
</dbReference>
<dbReference type="InterPro" id="IPR035897">
    <property type="entry name" value="Toll_tir_struct_dom_sf"/>
</dbReference>
<dbReference type="EMBL" id="JASCZI010181283">
    <property type="protein sequence ID" value="MED6180964.1"/>
    <property type="molecule type" value="Genomic_DNA"/>
</dbReference>
<dbReference type="PANTHER" id="PTHR11017">
    <property type="entry name" value="LEUCINE-RICH REPEAT-CONTAINING PROTEIN"/>
    <property type="match status" value="1"/>
</dbReference>
<evidence type="ECO:0000256" key="4">
    <source>
        <dbReference type="ARBA" id="ARBA00022801"/>
    </source>
</evidence>
<keyword evidence="3" id="KW-0677">Repeat</keyword>
<name>A0ABU6W5C5_9FABA</name>
<dbReference type="PROSITE" id="PS50104">
    <property type="entry name" value="TIR"/>
    <property type="match status" value="1"/>
</dbReference>
<protein>
    <recommendedName>
        <fullName evidence="1">ADP-ribosyl cyclase/cyclic ADP-ribose hydrolase</fullName>
        <ecNumber evidence="1">3.2.2.6</ecNumber>
    </recommendedName>
</protein>
<evidence type="ECO:0000256" key="1">
    <source>
        <dbReference type="ARBA" id="ARBA00011982"/>
    </source>
</evidence>
<comment type="catalytic activity">
    <reaction evidence="6">
        <text>NAD(+) + H2O = ADP-D-ribose + nicotinamide + H(+)</text>
        <dbReference type="Rhea" id="RHEA:16301"/>
        <dbReference type="ChEBI" id="CHEBI:15377"/>
        <dbReference type="ChEBI" id="CHEBI:15378"/>
        <dbReference type="ChEBI" id="CHEBI:17154"/>
        <dbReference type="ChEBI" id="CHEBI:57540"/>
        <dbReference type="ChEBI" id="CHEBI:57967"/>
        <dbReference type="EC" id="3.2.2.6"/>
    </reaction>
    <physiologicalReaction direction="left-to-right" evidence="6">
        <dbReference type="Rhea" id="RHEA:16302"/>
    </physiologicalReaction>
</comment>
<keyword evidence="5" id="KW-0520">NAD</keyword>
<dbReference type="InterPro" id="IPR027417">
    <property type="entry name" value="P-loop_NTPase"/>
</dbReference>
<dbReference type="Pfam" id="PF01582">
    <property type="entry name" value="TIR"/>
    <property type="match status" value="1"/>
</dbReference>
<dbReference type="InterPro" id="IPR032675">
    <property type="entry name" value="LRR_dom_sf"/>
</dbReference>
<reference evidence="8 9" key="1">
    <citation type="journal article" date="2023" name="Plants (Basel)">
        <title>Bridging the Gap: Combining Genomics and Transcriptomics Approaches to Understand Stylosanthes scabra, an Orphan Legume from the Brazilian Caatinga.</title>
        <authorList>
            <person name="Ferreira-Neto J.R.C."/>
            <person name="da Silva M.D."/>
            <person name="Binneck E."/>
            <person name="de Melo N.F."/>
            <person name="da Silva R.H."/>
            <person name="de Melo A.L.T.M."/>
            <person name="Pandolfi V."/>
            <person name="Bustamante F.O."/>
            <person name="Brasileiro-Vidal A.C."/>
            <person name="Benko-Iseppon A.M."/>
        </authorList>
    </citation>
    <scope>NUCLEOTIDE SEQUENCE [LARGE SCALE GENOMIC DNA]</scope>
    <source>
        <tissue evidence="8">Leaves</tissue>
    </source>
</reference>
<evidence type="ECO:0000259" key="7">
    <source>
        <dbReference type="PROSITE" id="PS50104"/>
    </source>
</evidence>
<dbReference type="EC" id="3.2.2.6" evidence="1"/>
<feature type="domain" description="TIR" evidence="7">
    <location>
        <begin position="18"/>
        <end position="187"/>
    </location>
</feature>
<proteinExistence type="predicted"/>
<keyword evidence="4" id="KW-0378">Hydrolase</keyword>
<evidence type="ECO:0000256" key="6">
    <source>
        <dbReference type="ARBA" id="ARBA00047304"/>
    </source>
</evidence>
<dbReference type="InterPro" id="IPR042197">
    <property type="entry name" value="Apaf_helical"/>
</dbReference>
<accession>A0ABU6W5C5</accession>
<dbReference type="InterPro" id="IPR000157">
    <property type="entry name" value="TIR_dom"/>
</dbReference>
<dbReference type="Pfam" id="PF20160">
    <property type="entry name" value="C-JID"/>
    <property type="match status" value="1"/>
</dbReference>
<keyword evidence="9" id="KW-1185">Reference proteome</keyword>
<evidence type="ECO:0000256" key="2">
    <source>
        <dbReference type="ARBA" id="ARBA00022614"/>
    </source>
</evidence>
<dbReference type="Pfam" id="PF00931">
    <property type="entry name" value="NB-ARC"/>
    <property type="match status" value="1"/>
</dbReference>
<keyword evidence="2" id="KW-0433">Leucine-rich repeat</keyword>
<dbReference type="Gene3D" id="3.80.10.10">
    <property type="entry name" value="Ribonuclease Inhibitor"/>
    <property type="match status" value="2"/>
</dbReference>
<dbReference type="SUPFAM" id="SSF52540">
    <property type="entry name" value="P-loop containing nucleoside triphosphate hydrolases"/>
    <property type="match status" value="1"/>
</dbReference>
<comment type="caution">
    <text evidence="8">The sequence shown here is derived from an EMBL/GenBank/DDBJ whole genome shotgun (WGS) entry which is preliminary data.</text>
</comment>
<evidence type="ECO:0000313" key="9">
    <source>
        <dbReference type="Proteomes" id="UP001341840"/>
    </source>
</evidence>
<dbReference type="InterPro" id="IPR011713">
    <property type="entry name" value="Leu-rich_rpt_3"/>
</dbReference>
<evidence type="ECO:0000256" key="5">
    <source>
        <dbReference type="ARBA" id="ARBA00023027"/>
    </source>
</evidence>
<dbReference type="Pfam" id="PF07725">
    <property type="entry name" value="LRR_3"/>
    <property type="match status" value="1"/>
</dbReference>
<dbReference type="Proteomes" id="UP001341840">
    <property type="component" value="Unassembled WGS sequence"/>
</dbReference>